<proteinExistence type="predicted"/>
<comment type="caution">
    <text evidence="1">The sequence shown here is derived from an EMBL/GenBank/DDBJ whole genome shotgun (WGS) entry which is preliminary data.</text>
</comment>
<dbReference type="EMBL" id="MEZK01000020">
    <property type="protein sequence ID" value="OGD62566.1"/>
    <property type="molecule type" value="Genomic_DNA"/>
</dbReference>
<dbReference type="SUPFAM" id="SSF54523">
    <property type="entry name" value="Pili subunits"/>
    <property type="match status" value="1"/>
</dbReference>
<evidence type="ECO:0008006" key="3">
    <source>
        <dbReference type="Google" id="ProtNLM"/>
    </source>
</evidence>
<gene>
    <name evidence="1" type="ORF">A2160_05995</name>
</gene>
<accession>A0A1F5E5H7</accession>
<dbReference type="Proteomes" id="UP000177006">
    <property type="component" value="Unassembled WGS sequence"/>
</dbReference>
<dbReference type="AlphaFoldDB" id="A0A1F5E5H7"/>
<sequence length="139" mass="15208">MTIVISGILIGLGIASYNTFNQRQTLNLALRTLRTNLWAAQSRAQAGKRPLTGCTNFTGYLVSFNLDNYQLAADCDEGQVNIETINLPNSVRLQSAPCQILFKTGQEGTDLTADLTLQYVYQSTSETQSVIITVTGEIK</sequence>
<evidence type="ECO:0000313" key="2">
    <source>
        <dbReference type="Proteomes" id="UP000177006"/>
    </source>
</evidence>
<name>A0A1F5E5H7_9BACT</name>
<protein>
    <recommendedName>
        <fullName evidence="3">General secretion pathway GspH domain-containing protein</fullName>
    </recommendedName>
</protein>
<dbReference type="STRING" id="1797457.A2160_05995"/>
<reference evidence="1 2" key="1">
    <citation type="journal article" date="2016" name="Nat. Commun.">
        <title>Thousands of microbial genomes shed light on interconnected biogeochemical processes in an aquifer system.</title>
        <authorList>
            <person name="Anantharaman K."/>
            <person name="Brown C.T."/>
            <person name="Hug L.A."/>
            <person name="Sharon I."/>
            <person name="Castelle C.J."/>
            <person name="Probst A.J."/>
            <person name="Thomas B.C."/>
            <person name="Singh A."/>
            <person name="Wilkins M.J."/>
            <person name="Karaoz U."/>
            <person name="Brodie E.L."/>
            <person name="Williams K.H."/>
            <person name="Hubbard S.S."/>
            <person name="Banfield J.F."/>
        </authorList>
    </citation>
    <scope>NUCLEOTIDE SEQUENCE [LARGE SCALE GENOMIC DNA]</scope>
</reference>
<dbReference type="InterPro" id="IPR045584">
    <property type="entry name" value="Pilin-like"/>
</dbReference>
<organism evidence="1 2">
    <name type="scientific">Candidatus Beckwithbacteria bacterium RBG_13_42_9</name>
    <dbReference type="NCBI Taxonomy" id="1797457"/>
    <lineage>
        <taxon>Bacteria</taxon>
        <taxon>Candidatus Beckwithiibacteriota</taxon>
    </lineage>
</organism>
<evidence type="ECO:0000313" key="1">
    <source>
        <dbReference type="EMBL" id="OGD62566.1"/>
    </source>
</evidence>